<dbReference type="GO" id="GO:0016020">
    <property type="term" value="C:membrane"/>
    <property type="evidence" value="ECO:0007669"/>
    <property type="project" value="UniProtKB-SubCell"/>
</dbReference>
<dbReference type="Pfam" id="PF04138">
    <property type="entry name" value="GtrA_DPMS_TM"/>
    <property type="match status" value="1"/>
</dbReference>
<evidence type="ECO:0000256" key="2">
    <source>
        <dbReference type="ARBA" id="ARBA00022692"/>
    </source>
</evidence>
<dbReference type="RefSeq" id="WP_161389314.1">
    <property type="nucleotide sequence ID" value="NZ_JBHSCP010000001.1"/>
</dbReference>
<dbReference type="GO" id="GO:0000271">
    <property type="term" value="P:polysaccharide biosynthetic process"/>
    <property type="evidence" value="ECO:0007669"/>
    <property type="project" value="InterPro"/>
</dbReference>
<feature type="domain" description="GtrA/DPMS transmembrane" evidence="6">
    <location>
        <begin position="15"/>
        <end position="132"/>
    </location>
</feature>
<comment type="caution">
    <text evidence="7">The sequence shown here is derived from an EMBL/GenBank/DDBJ whole genome shotgun (WGS) entry which is preliminary data.</text>
</comment>
<feature type="transmembrane region" description="Helical" evidence="5">
    <location>
        <begin position="41"/>
        <end position="60"/>
    </location>
</feature>
<organism evidence="7 8">
    <name type="scientific">Croceibacterium xixiisoli</name>
    <dbReference type="NCBI Taxonomy" id="1476466"/>
    <lineage>
        <taxon>Bacteria</taxon>
        <taxon>Pseudomonadati</taxon>
        <taxon>Pseudomonadota</taxon>
        <taxon>Alphaproteobacteria</taxon>
        <taxon>Sphingomonadales</taxon>
        <taxon>Erythrobacteraceae</taxon>
        <taxon>Croceibacterium</taxon>
    </lineage>
</organism>
<evidence type="ECO:0000256" key="1">
    <source>
        <dbReference type="ARBA" id="ARBA00004141"/>
    </source>
</evidence>
<evidence type="ECO:0000256" key="5">
    <source>
        <dbReference type="SAM" id="Phobius"/>
    </source>
</evidence>
<feature type="transmembrane region" description="Helical" evidence="5">
    <location>
        <begin position="81"/>
        <end position="103"/>
    </location>
</feature>
<accession>A0A6I4TQH5</accession>
<feature type="transmembrane region" description="Helical" evidence="5">
    <location>
        <begin position="12"/>
        <end position="35"/>
    </location>
</feature>
<keyword evidence="8" id="KW-1185">Reference proteome</keyword>
<comment type="subcellular location">
    <subcellularLocation>
        <location evidence="1">Membrane</location>
        <topology evidence="1">Multi-pass membrane protein</topology>
    </subcellularLocation>
</comment>
<gene>
    <name evidence="7" type="ORF">GRI97_01125</name>
</gene>
<dbReference type="EMBL" id="WTYJ01000001">
    <property type="protein sequence ID" value="MXO97589.1"/>
    <property type="molecule type" value="Genomic_DNA"/>
</dbReference>
<dbReference type="InterPro" id="IPR007267">
    <property type="entry name" value="GtrA_DPMS_TM"/>
</dbReference>
<proteinExistence type="predicted"/>
<name>A0A6I4TQH5_9SPHN</name>
<keyword evidence="4 5" id="KW-0472">Membrane</keyword>
<keyword evidence="3 5" id="KW-1133">Transmembrane helix</keyword>
<evidence type="ECO:0000256" key="4">
    <source>
        <dbReference type="ARBA" id="ARBA00023136"/>
    </source>
</evidence>
<evidence type="ECO:0000256" key="3">
    <source>
        <dbReference type="ARBA" id="ARBA00022989"/>
    </source>
</evidence>
<evidence type="ECO:0000313" key="7">
    <source>
        <dbReference type="EMBL" id="MXO97589.1"/>
    </source>
</evidence>
<feature type="transmembrane region" description="Helical" evidence="5">
    <location>
        <begin position="109"/>
        <end position="126"/>
    </location>
</feature>
<dbReference type="Proteomes" id="UP000469430">
    <property type="component" value="Unassembled WGS sequence"/>
</dbReference>
<dbReference type="AlphaFoldDB" id="A0A6I4TQH5"/>
<evidence type="ECO:0000259" key="6">
    <source>
        <dbReference type="Pfam" id="PF04138"/>
    </source>
</evidence>
<evidence type="ECO:0000313" key="8">
    <source>
        <dbReference type="Proteomes" id="UP000469430"/>
    </source>
</evidence>
<keyword evidence="2 5" id="KW-0812">Transmembrane</keyword>
<reference evidence="7 8" key="1">
    <citation type="submission" date="2019-12" db="EMBL/GenBank/DDBJ databases">
        <title>Genomic-based taxomic classification of the family Erythrobacteraceae.</title>
        <authorList>
            <person name="Xu L."/>
        </authorList>
    </citation>
    <scope>NUCLEOTIDE SEQUENCE [LARGE SCALE GENOMIC DNA]</scope>
    <source>
        <strain evidence="7 8">S36</strain>
    </source>
</reference>
<protein>
    <submittedName>
        <fullName evidence="7">GtrA family protein</fullName>
    </submittedName>
</protein>
<sequence length="139" mass="14527">MIALARRLLADTFLRYVAASGVALAADLSAFFALVFGGMPAGAASALAYSFGIIVHWLIASRAVFIGDVAERGRARTRQKALFVLSAFAGLALTTGIVSAGAAVEANLLLTKLVAVATSFAANWMIRRRLVFRLAPATA</sequence>
<dbReference type="OrthoDB" id="7427719at2"/>